<keyword evidence="6 9" id="KW-0943">RNA-mediated gene silencing</keyword>
<dbReference type="EMBL" id="DQ531710">
    <property type="protein sequence ID" value="ABF82438.1"/>
    <property type="molecule type" value="mRNA"/>
</dbReference>
<evidence type="ECO:0000256" key="7">
    <source>
        <dbReference type="ARBA" id="ARBA00048744"/>
    </source>
</evidence>
<dbReference type="EnsemblPlants" id="Pp3c19_17100V3.4">
    <property type="protein sequence ID" value="Pp3c19_17100V3.4"/>
    <property type="gene ID" value="Pp3c19_17100"/>
</dbReference>
<dbReference type="InterPro" id="IPR057596">
    <property type="entry name" value="RDRP_core"/>
</dbReference>
<reference evidence="11" key="1">
    <citation type="journal article" date="2006" name="Plant J.">
        <title>Identification of trans-acting siRNAs in moss and an RNA-dependent RNA polymerase required for their biogenesis.</title>
        <authorList>
            <person name="Talmor-Neiman M."/>
            <person name="Stav R."/>
            <person name="Klipcan L."/>
            <person name="Buxdorf K."/>
            <person name="Baulcombe D.C."/>
            <person name="Arazi T."/>
        </authorList>
    </citation>
    <scope>NUCLEOTIDE SEQUENCE</scope>
</reference>
<dbReference type="EnsemblPlants" id="Pp3c19_17100V3.5">
    <property type="protein sequence ID" value="Pp3c19_17100V3.5"/>
    <property type="gene ID" value="Pp3c19_17100"/>
</dbReference>
<dbReference type="GO" id="GO:0048366">
    <property type="term" value="P:leaf development"/>
    <property type="evidence" value="ECO:0007669"/>
    <property type="project" value="EnsemblPlants"/>
</dbReference>
<dbReference type="OMA" id="WKAWAHD"/>
<dbReference type="GO" id="GO:0070549">
    <property type="term" value="P:siRNA-mediated gene silencing by inhibition of translation"/>
    <property type="evidence" value="ECO:0007669"/>
    <property type="project" value="EnsemblPlants"/>
</dbReference>
<dbReference type="Gramene" id="Pp3c19_17100V3.1">
    <property type="protein sequence ID" value="Pp3c19_17100V3.1"/>
    <property type="gene ID" value="Pp3c19_17100"/>
</dbReference>
<dbReference type="GO" id="GO:0009616">
    <property type="term" value="P:RNAi-mediated antiviral immune response"/>
    <property type="evidence" value="ECO:0007669"/>
    <property type="project" value="EnsemblPlants"/>
</dbReference>
<dbReference type="HOGENOM" id="CLU_001366_3_1_1"/>
<dbReference type="FunCoup" id="A0MD71">
    <property type="interactions" value="1023"/>
</dbReference>
<dbReference type="GO" id="GO:0030422">
    <property type="term" value="P:siRNA processing"/>
    <property type="evidence" value="ECO:0000318"/>
    <property type="project" value="GO_Central"/>
</dbReference>
<dbReference type="Proteomes" id="UP000006727">
    <property type="component" value="Chromosome 19"/>
</dbReference>
<dbReference type="GO" id="GO:0003723">
    <property type="term" value="F:RNA binding"/>
    <property type="evidence" value="ECO:0007669"/>
    <property type="project" value="UniProtKB-UniRule"/>
</dbReference>
<dbReference type="EC" id="2.7.7.48" evidence="9"/>
<dbReference type="EMBL" id="ABEU02000019">
    <property type="protein sequence ID" value="PNR34420.1"/>
    <property type="molecule type" value="Genomic_DNA"/>
</dbReference>
<dbReference type="Gene3D" id="3.30.70.330">
    <property type="match status" value="1"/>
</dbReference>
<dbReference type="EnsemblPlants" id="Pp3c19_17100V3.2">
    <property type="protein sequence ID" value="Pp3c19_17100V3.2"/>
    <property type="gene ID" value="Pp3c19_17100"/>
</dbReference>
<dbReference type="InterPro" id="IPR035979">
    <property type="entry name" value="RBD_domain_sf"/>
</dbReference>
<evidence type="ECO:0000256" key="9">
    <source>
        <dbReference type="RuleBase" id="RU363098"/>
    </source>
</evidence>
<dbReference type="PaxDb" id="3218-PP1S495_5V6.1"/>
<evidence type="ECO:0000313" key="13">
    <source>
        <dbReference type="EnsemblPlants" id="Pp3c19_17100V3.1"/>
    </source>
</evidence>
<evidence type="ECO:0000256" key="4">
    <source>
        <dbReference type="ARBA" id="ARBA00022695"/>
    </source>
</evidence>
<reference evidence="12 14" key="3">
    <citation type="journal article" date="2018" name="Plant J.">
        <title>The Physcomitrella patens chromosome-scale assembly reveals moss genome structure and evolution.</title>
        <authorList>
            <person name="Lang D."/>
            <person name="Ullrich K.K."/>
            <person name="Murat F."/>
            <person name="Fuchs J."/>
            <person name="Jenkins J."/>
            <person name="Haas F.B."/>
            <person name="Piednoel M."/>
            <person name="Gundlach H."/>
            <person name="Van Bel M."/>
            <person name="Meyberg R."/>
            <person name="Vives C."/>
            <person name="Morata J."/>
            <person name="Symeonidi A."/>
            <person name="Hiss M."/>
            <person name="Muchero W."/>
            <person name="Kamisugi Y."/>
            <person name="Saleh O."/>
            <person name="Blanc G."/>
            <person name="Decker E.L."/>
            <person name="van Gessel N."/>
            <person name="Grimwood J."/>
            <person name="Hayes R.D."/>
            <person name="Graham S.W."/>
            <person name="Gunter L.E."/>
            <person name="McDaniel S.F."/>
            <person name="Hoernstein S.N.W."/>
            <person name="Larsson A."/>
            <person name="Li F.W."/>
            <person name="Perroud P.F."/>
            <person name="Phillips J."/>
            <person name="Ranjan P."/>
            <person name="Rokshar D.S."/>
            <person name="Rothfels C.J."/>
            <person name="Schneider L."/>
            <person name="Shu S."/>
            <person name="Stevenson D.W."/>
            <person name="Thummler F."/>
            <person name="Tillich M."/>
            <person name="Villarreal Aguilar J.C."/>
            <person name="Widiez T."/>
            <person name="Wong G.K."/>
            <person name="Wymore A."/>
            <person name="Zhang Y."/>
            <person name="Zimmer A.D."/>
            <person name="Quatrano R.S."/>
            <person name="Mayer K.F.X."/>
            <person name="Goodstein D."/>
            <person name="Casacuberta J.M."/>
            <person name="Vandepoele K."/>
            <person name="Reski R."/>
            <person name="Cuming A.C."/>
            <person name="Tuskan G.A."/>
            <person name="Maumus F."/>
            <person name="Salse J."/>
            <person name="Schmutz J."/>
            <person name="Rensing S.A."/>
        </authorList>
    </citation>
    <scope>NUCLEOTIDE SEQUENCE [LARGE SCALE GENOMIC DNA]</scope>
    <source>
        <strain evidence="13 14">cv. Gransden 2004</strain>
    </source>
</reference>
<comment type="catalytic activity">
    <reaction evidence="7 9">
        <text>RNA(n) + a ribonucleoside 5'-triphosphate = RNA(n+1) + diphosphate</text>
        <dbReference type="Rhea" id="RHEA:21248"/>
        <dbReference type="Rhea" id="RHEA-COMP:14527"/>
        <dbReference type="Rhea" id="RHEA-COMP:17342"/>
        <dbReference type="ChEBI" id="CHEBI:33019"/>
        <dbReference type="ChEBI" id="CHEBI:61557"/>
        <dbReference type="ChEBI" id="CHEBI:140395"/>
        <dbReference type="EC" id="2.7.7.48"/>
    </reaction>
</comment>
<dbReference type="GO" id="GO:0010492">
    <property type="term" value="P:maintenance of shoot apical meristem identity"/>
    <property type="evidence" value="ECO:0007669"/>
    <property type="project" value="EnsemblPlants"/>
</dbReference>
<reference evidence="12 14" key="2">
    <citation type="journal article" date="2008" name="Science">
        <title>The Physcomitrella genome reveals evolutionary insights into the conquest of land by plants.</title>
        <authorList>
            <person name="Rensing S."/>
            <person name="Lang D."/>
            <person name="Zimmer A."/>
            <person name="Terry A."/>
            <person name="Salamov A."/>
            <person name="Shapiro H."/>
            <person name="Nishiyama T."/>
            <person name="Perroud P.-F."/>
            <person name="Lindquist E."/>
            <person name="Kamisugi Y."/>
            <person name="Tanahashi T."/>
            <person name="Sakakibara K."/>
            <person name="Fujita T."/>
            <person name="Oishi K."/>
            <person name="Shin-I T."/>
            <person name="Kuroki Y."/>
            <person name="Toyoda A."/>
            <person name="Suzuki Y."/>
            <person name="Hashimoto A."/>
            <person name="Yamaguchi K."/>
            <person name="Sugano A."/>
            <person name="Kohara Y."/>
            <person name="Fujiyama A."/>
            <person name="Anterola A."/>
            <person name="Aoki S."/>
            <person name="Ashton N."/>
            <person name="Barbazuk W.B."/>
            <person name="Barker E."/>
            <person name="Bennetzen J."/>
            <person name="Bezanilla M."/>
            <person name="Blankenship R."/>
            <person name="Cho S.H."/>
            <person name="Dutcher S."/>
            <person name="Estelle M."/>
            <person name="Fawcett J.A."/>
            <person name="Gundlach H."/>
            <person name="Hanada K."/>
            <person name="Heyl A."/>
            <person name="Hicks K.A."/>
            <person name="Hugh J."/>
            <person name="Lohr M."/>
            <person name="Mayer K."/>
            <person name="Melkozernov A."/>
            <person name="Murata T."/>
            <person name="Nelson D."/>
            <person name="Pils B."/>
            <person name="Prigge M."/>
            <person name="Reiss B."/>
            <person name="Renner T."/>
            <person name="Rombauts S."/>
            <person name="Rushton P."/>
            <person name="Sanderfoot A."/>
            <person name="Schween G."/>
            <person name="Shiu S.-H."/>
            <person name="Stueber K."/>
            <person name="Theodoulou F.L."/>
            <person name="Tu H."/>
            <person name="Van de Peer Y."/>
            <person name="Verrier P.J."/>
            <person name="Waters E."/>
            <person name="Wood A."/>
            <person name="Yang L."/>
            <person name="Cove D."/>
            <person name="Cuming A."/>
            <person name="Hasebe M."/>
            <person name="Lucas S."/>
            <person name="Mishler D.B."/>
            <person name="Reski R."/>
            <person name="Grigoriev I."/>
            <person name="Quatrano R.S."/>
            <person name="Boore J.L."/>
        </authorList>
    </citation>
    <scope>NUCLEOTIDE SEQUENCE [LARGE SCALE GENOMIC DNA]</scope>
    <source>
        <strain evidence="13 14">cv. Gransden 2004</strain>
    </source>
</reference>
<evidence type="ECO:0000256" key="8">
    <source>
        <dbReference type="PROSITE-ProRule" id="PRU00176"/>
    </source>
</evidence>
<dbReference type="InterPro" id="IPR007855">
    <property type="entry name" value="RDRP"/>
</dbReference>
<evidence type="ECO:0000256" key="5">
    <source>
        <dbReference type="ARBA" id="ARBA00022884"/>
    </source>
</evidence>
<sequence length="1152" mass="130553">MEQTEVIVSNFPSSAEAADLAAYLRSVLGIVDRVKVKQITRPYAFVKFLSATVAKQACHDAECGRLIFQDCKLKIVPCTSQGSSEVCQRGEVIELRRVQLQLGTLIGPQDFLLSWRVPGYECSLRISKKRGKTFLFFSYDKVMSPNLQDTEPCEFKLELSVKEVRKIQTQRGRMPEMMIVMQLFSPPLISYRTSQGDGVYCTTPVPLPDDEDPWIRTVDFSPHRSIGRCLTYIISVRPTEYTPFRRMMDFFMEQRLCGSVLQNLNFLYEEIDCKKGQNYFFVHHQKGVPFELMFLVNALVHRGIINMTSLTQEFYETVMSDRAVSLFALQHMLTYTHPVFNAVLRVQQVQEWTRKNDKFRQGEKALAFGSILMYRVLFTPTRGICTLPVVSRSNRVLRHYHTLSDRFLRVSFVDEDLHQISPGSLTVPVSRSVRCLSSTYEYNRTEIHRRILDIVENGFKLCGRQYSFLAFSSSQMRGGSAWFFASTGNVNTHLIRQWMGKFPSQNVAKYAARMGQCFSCSFPTLPVLKAMVRKLPDVVRNGYIFSDGCGMIAPDFALRVSLSLKLDYTPSVYQIRYAGYKGVVSTWPIPGRHSHLGLRDSMKKFESGHTELEVVNWSKYLPCYLNRQIICLLSTLKVENAVFKSLQDAQVARLKAMLGDPNQAYEIVTTSCSDSHSTAATMLRGGFLPLKEPHLYELLVSIKFSLLEDLVSKARIFVPNGRWVIGCMDETGLLNYGQCFIHVSGPVSKACLGGDGNNLGHSGLLQVITGKVIMVKNPCLHPGDIRILEAVDLPELHSMVDCLVLPQNGPRPHPNEVSGSDLDGDVYFTCWDPNLIPPSGESWEPMEYAAHDSKILYRPANIKDVKNFFVNSMMNDKLGFISNAHVARADKSPEGALDSDCLRLAHLASIAVDFPKTGKNATMPHDLRVNEWPDFMEKEGAVTYQSNKVIGELYRSVTKFLKAEVEQHQHADNAVDLDSIYDYDLQVPGYEVYLDDAWTKKISYDRQLRCMMTHFNVQREAALIASWLKRGSPGLRSVNRNRGDAFAQSYGVLYEEFRAQFEGLKKGLDPDGYSEDMVESSSSEIKGPTDFAAKASAWYHVTYHPEWKQKALEIFENSGESSPRPLLSFPWITASVLSNIKLMKLLKVKEKE</sequence>
<dbReference type="Gramene" id="Pp3c19_17100V3.3">
    <property type="protein sequence ID" value="Pp3c19_17100V3.3"/>
    <property type="gene ID" value="Pp3c19_17100"/>
</dbReference>
<dbReference type="GO" id="GO:0031380">
    <property type="term" value="C:nuclear RNA-directed RNA polymerase complex"/>
    <property type="evidence" value="ECO:0000318"/>
    <property type="project" value="GO_Central"/>
</dbReference>
<gene>
    <name evidence="11" type="primary">RDR6</name>
    <name evidence="13" type="synonym">LOC112296087</name>
    <name evidence="12" type="ORF">PHYPA_024237</name>
</gene>
<dbReference type="STRING" id="3218.A0MD71"/>
<dbReference type="EnsemblPlants" id="Pp3c19_17100V3.3">
    <property type="protein sequence ID" value="Pp3c19_17100V3.3"/>
    <property type="gene ID" value="Pp3c19_17100"/>
</dbReference>
<keyword evidence="3 9" id="KW-0808">Transferase</keyword>
<evidence type="ECO:0000256" key="1">
    <source>
        <dbReference type="ARBA" id="ARBA00005762"/>
    </source>
</evidence>
<dbReference type="GO" id="GO:0048544">
    <property type="term" value="P:recognition of pollen"/>
    <property type="evidence" value="ECO:0007669"/>
    <property type="project" value="EnsemblPlants"/>
</dbReference>
<dbReference type="InterPro" id="IPR012677">
    <property type="entry name" value="Nucleotide-bd_a/b_plait_sf"/>
</dbReference>
<evidence type="ECO:0000256" key="3">
    <source>
        <dbReference type="ARBA" id="ARBA00022679"/>
    </source>
</evidence>
<evidence type="ECO:0000313" key="12">
    <source>
        <dbReference type="EMBL" id="PNR34420.1"/>
    </source>
</evidence>
<keyword evidence="2 9" id="KW-0696">RNA-directed RNA polymerase</keyword>
<comment type="similarity">
    <text evidence="1 9">Belongs to the RdRP family.</text>
</comment>
<dbReference type="EnsemblPlants" id="Pp3c19_17100V3.1">
    <property type="protein sequence ID" value="Pp3c19_17100V3.1"/>
    <property type="gene ID" value="Pp3c19_17100"/>
</dbReference>
<name>A0MD71_PHYPA</name>
<dbReference type="Pfam" id="PF26252">
    <property type="entry name" value="RdRP_helical"/>
    <property type="match status" value="1"/>
</dbReference>
<dbReference type="SUPFAM" id="SSF54928">
    <property type="entry name" value="RNA-binding domain, RBD"/>
    <property type="match status" value="1"/>
</dbReference>
<dbReference type="PROSITE" id="PS50102">
    <property type="entry name" value="RRM"/>
    <property type="match status" value="1"/>
</dbReference>
<evidence type="ECO:0000256" key="6">
    <source>
        <dbReference type="ARBA" id="ARBA00023158"/>
    </source>
</evidence>
<dbReference type="InterPro" id="IPR000504">
    <property type="entry name" value="RRM_dom"/>
</dbReference>
<dbReference type="InterPro" id="IPR058751">
    <property type="entry name" value="RDRP_helical"/>
</dbReference>
<dbReference type="Pfam" id="PF26253">
    <property type="entry name" value="RdRP_head"/>
    <property type="match status" value="1"/>
</dbReference>
<dbReference type="EMBL" id="DQ531709">
    <property type="protein sequence ID" value="ABF82437.1"/>
    <property type="molecule type" value="Genomic_DNA"/>
</dbReference>
<dbReference type="PANTHER" id="PTHR23079:SF18">
    <property type="entry name" value="RNA-DEPENDENT RNA POLYMERASE 6"/>
    <property type="match status" value="1"/>
</dbReference>
<protein>
    <recommendedName>
        <fullName evidence="9">RNA-dependent RNA polymerase</fullName>
        <ecNumber evidence="9">2.7.7.48</ecNumber>
    </recommendedName>
</protein>
<keyword evidence="4 9" id="KW-0548">Nucleotidyltransferase</keyword>
<evidence type="ECO:0000256" key="2">
    <source>
        <dbReference type="ARBA" id="ARBA00022484"/>
    </source>
</evidence>
<dbReference type="AlphaFoldDB" id="A0MD71"/>
<accession>A0MD71</accession>
<dbReference type="InterPro" id="IPR057297">
    <property type="entry name" value="RDR6-like_2nd"/>
</dbReference>
<feature type="domain" description="RRM" evidence="10">
    <location>
        <begin position="4"/>
        <end position="80"/>
    </location>
</feature>
<organism evidence="11">
    <name type="scientific">Physcomitrium patens</name>
    <name type="common">Spreading-leaved earth moss</name>
    <name type="synonym">Physcomitrella patens</name>
    <dbReference type="NCBI Taxonomy" id="3218"/>
    <lineage>
        <taxon>Eukaryota</taxon>
        <taxon>Viridiplantae</taxon>
        <taxon>Streptophyta</taxon>
        <taxon>Embryophyta</taxon>
        <taxon>Bryophyta</taxon>
        <taxon>Bryophytina</taxon>
        <taxon>Bryopsida</taxon>
        <taxon>Funariidae</taxon>
        <taxon>Funariales</taxon>
        <taxon>Funariaceae</taxon>
        <taxon>Physcomitrium</taxon>
    </lineage>
</organism>
<dbReference type="GO" id="GO:0036464">
    <property type="term" value="C:cytoplasmic ribonucleoprotein granule"/>
    <property type="evidence" value="ECO:0007669"/>
    <property type="project" value="EnsemblPlants"/>
</dbReference>
<keyword evidence="14" id="KW-1185">Reference proteome</keyword>
<dbReference type="GO" id="GO:0010267">
    <property type="term" value="P:ta-siRNA processing"/>
    <property type="evidence" value="ECO:0007669"/>
    <property type="project" value="EnsemblPlants"/>
</dbReference>
<dbReference type="Pfam" id="PF05183">
    <property type="entry name" value="RdRP"/>
    <property type="match status" value="1"/>
</dbReference>
<dbReference type="Gramene" id="Pp3c19_17100V3.4">
    <property type="protein sequence ID" value="Pp3c19_17100V3.4"/>
    <property type="gene ID" value="Pp3c19_17100"/>
</dbReference>
<evidence type="ECO:0000259" key="10">
    <source>
        <dbReference type="PROSITE" id="PS50102"/>
    </source>
</evidence>
<comment type="function">
    <text evidence="9">Probably involved in the RNA silencing pathway and required for the generation of small interfering RNAs (siRNAs).</text>
</comment>
<keyword evidence="5 8" id="KW-0694">RNA-binding</keyword>
<evidence type="ECO:0000313" key="14">
    <source>
        <dbReference type="Proteomes" id="UP000006727"/>
    </source>
</evidence>
<evidence type="ECO:0000313" key="11">
    <source>
        <dbReference type="EMBL" id="ABF82437.1"/>
    </source>
</evidence>
<dbReference type="PANTHER" id="PTHR23079">
    <property type="entry name" value="RNA-DEPENDENT RNA POLYMERASE"/>
    <property type="match status" value="1"/>
</dbReference>
<dbReference type="Gramene" id="Pp3c19_17100V3.5">
    <property type="protein sequence ID" value="Pp3c19_17100V3.5"/>
    <property type="gene ID" value="Pp3c19_17100"/>
</dbReference>
<dbReference type="Gramene" id="Pp3c19_17100V3.2">
    <property type="protein sequence ID" value="Pp3c19_17100V3.2"/>
    <property type="gene ID" value="Pp3c19_17100"/>
</dbReference>
<dbReference type="OrthoDB" id="6513042at2759"/>
<reference evidence="13" key="4">
    <citation type="submission" date="2020-12" db="UniProtKB">
        <authorList>
            <consortium name="EnsemblPlants"/>
        </authorList>
    </citation>
    <scope>IDENTIFICATION</scope>
</reference>
<dbReference type="Pfam" id="PF24577">
    <property type="entry name" value="RDR6_2nd"/>
    <property type="match status" value="1"/>
</dbReference>
<dbReference type="GO" id="GO:0003968">
    <property type="term" value="F:RNA-directed RNA polymerase activity"/>
    <property type="evidence" value="ECO:0000318"/>
    <property type="project" value="GO_Central"/>
</dbReference>
<dbReference type="CDD" id="cd00590">
    <property type="entry name" value="RRM_SF"/>
    <property type="match status" value="1"/>
</dbReference>
<dbReference type="InterPro" id="IPR058752">
    <property type="entry name" value="RDRP_C_head"/>
</dbReference>
<proteinExistence type="evidence at transcript level"/>